<comment type="cofactor">
    <cofactor evidence="1">
        <name>FAD</name>
        <dbReference type="ChEBI" id="CHEBI:57692"/>
    </cofactor>
</comment>
<dbReference type="PANTHER" id="PTHR43872:SF1">
    <property type="entry name" value="MONOOXYGENASE, PUTATIVE (AFU_ORTHOLOGUE AFUA_8G02570)-RELATED"/>
    <property type="match status" value="1"/>
</dbReference>
<dbReference type="PANTHER" id="PTHR43872">
    <property type="entry name" value="MONOOXYGENASE, PUTATIVE (AFU_ORTHOLOGUE AFUA_8G02570)-RELATED"/>
    <property type="match status" value="1"/>
</dbReference>
<evidence type="ECO:0000256" key="4">
    <source>
        <dbReference type="ARBA" id="ARBA00023002"/>
    </source>
</evidence>
<evidence type="ECO:0000313" key="6">
    <source>
        <dbReference type="EMBL" id="KAK9418844.1"/>
    </source>
</evidence>
<dbReference type="InterPro" id="IPR051820">
    <property type="entry name" value="FAD-binding_MO"/>
</dbReference>
<keyword evidence="5" id="KW-0503">Monooxygenase</keyword>
<accession>A0ABR2UWW9</accession>
<comment type="caution">
    <text evidence="6">The sequence shown here is derived from an EMBL/GenBank/DDBJ whole genome shotgun (WGS) entry which is preliminary data.</text>
</comment>
<evidence type="ECO:0000256" key="3">
    <source>
        <dbReference type="ARBA" id="ARBA00022827"/>
    </source>
</evidence>
<dbReference type="EMBL" id="JARVKF010000342">
    <property type="protein sequence ID" value="KAK9418844.1"/>
    <property type="molecule type" value="Genomic_DNA"/>
</dbReference>
<dbReference type="Gene3D" id="3.50.50.60">
    <property type="entry name" value="FAD/NAD(P)-binding domain"/>
    <property type="match status" value="2"/>
</dbReference>
<keyword evidence="7" id="KW-1185">Reference proteome</keyword>
<protein>
    <recommendedName>
        <fullName evidence="8">Monooxygenase</fullName>
    </recommendedName>
</protein>
<keyword evidence="4" id="KW-0560">Oxidoreductase</keyword>
<dbReference type="InterPro" id="IPR020946">
    <property type="entry name" value="Flavin_mOase-like"/>
</dbReference>
<organism evidence="6 7">
    <name type="scientific">Seiridium unicorne</name>
    <dbReference type="NCBI Taxonomy" id="138068"/>
    <lineage>
        <taxon>Eukaryota</taxon>
        <taxon>Fungi</taxon>
        <taxon>Dikarya</taxon>
        <taxon>Ascomycota</taxon>
        <taxon>Pezizomycotina</taxon>
        <taxon>Sordariomycetes</taxon>
        <taxon>Xylariomycetidae</taxon>
        <taxon>Amphisphaeriales</taxon>
        <taxon>Sporocadaceae</taxon>
        <taxon>Seiridium</taxon>
    </lineage>
</organism>
<name>A0ABR2UWW9_9PEZI</name>
<keyword evidence="3" id="KW-0274">FAD</keyword>
<keyword evidence="2" id="KW-0285">Flavoprotein</keyword>
<proteinExistence type="predicted"/>
<evidence type="ECO:0000313" key="7">
    <source>
        <dbReference type="Proteomes" id="UP001408356"/>
    </source>
</evidence>
<dbReference type="Pfam" id="PF00743">
    <property type="entry name" value="FMO-like"/>
    <property type="match status" value="1"/>
</dbReference>
<evidence type="ECO:0008006" key="8">
    <source>
        <dbReference type="Google" id="ProtNLM"/>
    </source>
</evidence>
<dbReference type="InterPro" id="IPR036188">
    <property type="entry name" value="FAD/NAD-bd_sf"/>
</dbReference>
<gene>
    <name evidence="6" type="ORF">SUNI508_07616</name>
</gene>
<evidence type="ECO:0000256" key="2">
    <source>
        <dbReference type="ARBA" id="ARBA00022630"/>
    </source>
</evidence>
<reference evidence="6 7" key="1">
    <citation type="journal article" date="2024" name="J. Plant Pathol.">
        <title>Sequence and assembly of the genome of Seiridium unicorne, isolate CBS 538.82, causal agent of cypress canker disease.</title>
        <authorList>
            <person name="Scali E."/>
            <person name="Rocca G.D."/>
            <person name="Danti R."/>
            <person name="Garbelotto M."/>
            <person name="Barberini S."/>
            <person name="Baroncelli R."/>
            <person name="Emiliani G."/>
        </authorList>
    </citation>
    <scope>NUCLEOTIDE SEQUENCE [LARGE SCALE GENOMIC DNA]</scope>
    <source>
        <strain evidence="6 7">BM-138-508</strain>
    </source>
</reference>
<sequence length="490" mass="55143">MAAETFDFIVIGAGLSGIDAAYRLKTELPQCSFTVLEAREKIGGTWSYFKFPGLRSDSQLTCFGFPWRPWLNELDIANAELILDYVESAAKDEGIDKKIQFQNKVTSVDWSSAEQSWTLKINEHKAESNEKTYKATFILNCTGYYDYEKPLQTTIAGLNNFKGVVAHPQFWPEHLDYSGKRIILVGSGATAVTLLPVLAESAGHVTMLQRSPSYVFSIPSVNPVGKFLKTRLPVWLAHLLNWWRSFLLEQIFVQLNLRFPRAARRLHIWLMKRQLPASVPVDVHFNPSYYPMEQRLCLCPDGNFFKALHRDNCDIVTDKIREVLGGGIMTESGLKIEADIIVTATGLHVELLSGIMPTVDSKRVDISSAFTWRGCMLTGLPNMGAVIGYTTSSWTLGADACIKLLISVYKHMQNIRATSVIPVFDGDETLSKPVVGHSSTYFLDARDRLPRVTGESPWYGRISPFYDTWQLWFGSLTDGLKYTIPQKKDS</sequence>
<dbReference type="SUPFAM" id="SSF51905">
    <property type="entry name" value="FAD/NAD(P)-binding domain"/>
    <property type="match status" value="1"/>
</dbReference>
<dbReference type="Proteomes" id="UP001408356">
    <property type="component" value="Unassembled WGS sequence"/>
</dbReference>
<evidence type="ECO:0000256" key="1">
    <source>
        <dbReference type="ARBA" id="ARBA00001974"/>
    </source>
</evidence>
<evidence type="ECO:0000256" key="5">
    <source>
        <dbReference type="ARBA" id="ARBA00023033"/>
    </source>
</evidence>